<dbReference type="EMBL" id="GBRH01236119">
    <property type="protein sequence ID" value="JAD61776.1"/>
    <property type="molecule type" value="Transcribed_RNA"/>
</dbReference>
<sequence>MRKNSSLWSASSATRVADSGNIFRFWRSKRLRTHLSLIVQLGVSYNLHSTGCGCGWHLCIVSTNYHYKLNTWHLGYETQQSAQCLRHTEYNFYCCMVHNELNCIWTKSVIKWHRYI</sequence>
<accession>A0A0A9VMD7</accession>
<reference evidence="1" key="1">
    <citation type="submission" date="2014-09" db="EMBL/GenBank/DDBJ databases">
        <authorList>
            <person name="Magalhaes I.L.F."/>
            <person name="Oliveira U."/>
            <person name="Santos F.R."/>
            <person name="Vidigal T.H.D.A."/>
            <person name="Brescovit A.D."/>
            <person name="Santos A.J."/>
        </authorList>
    </citation>
    <scope>NUCLEOTIDE SEQUENCE</scope>
    <source>
        <tissue evidence="1">Shoot tissue taken approximately 20 cm above the soil surface</tissue>
    </source>
</reference>
<reference evidence="1" key="2">
    <citation type="journal article" date="2015" name="Data Brief">
        <title>Shoot transcriptome of the giant reed, Arundo donax.</title>
        <authorList>
            <person name="Barrero R.A."/>
            <person name="Guerrero F.D."/>
            <person name="Moolhuijzen P."/>
            <person name="Goolsby J.A."/>
            <person name="Tidwell J."/>
            <person name="Bellgard S.E."/>
            <person name="Bellgard M.I."/>
        </authorList>
    </citation>
    <scope>NUCLEOTIDE SEQUENCE</scope>
    <source>
        <tissue evidence="1">Shoot tissue taken approximately 20 cm above the soil surface</tissue>
    </source>
</reference>
<name>A0A0A9VMD7_ARUDO</name>
<evidence type="ECO:0000313" key="1">
    <source>
        <dbReference type="EMBL" id="JAD61776.1"/>
    </source>
</evidence>
<protein>
    <submittedName>
        <fullName evidence="1">Uncharacterized protein</fullName>
    </submittedName>
</protein>
<organism evidence="1">
    <name type="scientific">Arundo donax</name>
    <name type="common">Giant reed</name>
    <name type="synonym">Donax arundinaceus</name>
    <dbReference type="NCBI Taxonomy" id="35708"/>
    <lineage>
        <taxon>Eukaryota</taxon>
        <taxon>Viridiplantae</taxon>
        <taxon>Streptophyta</taxon>
        <taxon>Embryophyta</taxon>
        <taxon>Tracheophyta</taxon>
        <taxon>Spermatophyta</taxon>
        <taxon>Magnoliopsida</taxon>
        <taxon>Liliopsida</taxon>
        <taxon>Poales</taxon>
        <taxon>Poaceae</taxon>
        <taxon>PACMAD clade</taxon>
        <taxon>Arundinoideae</taxon>
        <taxon>Arundineae</taxon>
        <taxon>Arundo</taxon>
    </lineage>
</organism>
<dbReference type="AlphaFoldDB" id="A0A0A9VMD7"/>
<proteinExistence type="predicted"/>